<dbReference type="EMBL" id="CAADFZ010000294">
    <property type="protein sequence ID" value="VFK68985.1"/>
    <property type="molecule type" value="Genomic_DNA"/>
</dbReference>
<proteinExistence type="predicted"/>
<sequence>MRQVILTLLHEPCHPRRVASVCKLLGLCVSQPDHTGMRAGQLLGGAGEDLGHIVEIPGFDKLSGNIGKVKDAAGGFRLSGNHIGYLSESLSIQSRQSIRYFSEESDNANRLLSPRENREGQHGGSIGESGNINSAKQQSLANIRRYVFRAISHDLTDDTRSILIGSCVDPKRTVIETCPTTYAHHPGLEILDPNDNRPAGYPGQPNETIFSLTERRTEVFGSKIKLVSVEIAWSSLSMRRKSGPKLAFVPFGRAIFLA</sequence>
<feature type="region of interest" description="Disordered" evidence="1">
    <location>
        <begin position="110"/>
        <end position="133"/>
    </location>
</feature>
<evidence type="ECO:0000256" key="1">
    <source>
        <dbReference type="SAM" id="MobiDB-lite"/>
    </source>
</evidence>
<dbReference type="AlphaFoldDB" id="A0A451ASJ5"/>
<protein>
    <submittedName>
        <fullName evidence="2">Uncharacterized protein</fullName>
    </submittedName>
</protein>
<gene>
    <name evidence="2" type="ORF">BECKUNK1418G_GA0071005_12941</name>
</gene>
<name>A0A451ASJ5_9GAMM</name>
<accession>A0A451ASJ5</accession>
<evidence type="ECO:0000313" key="2">
    <source>
        <dbReference type="EMBL" id="VFK68985.1"/>
    </source>
</evidence>
<organism evidence="2">
    <name type="scientific">Candidatus Kentrum sp. UNK</name>
    <dbReference type="NCBI Taxonomy" id="2126344"/>
    <lineage>
        <taxon>Bacteria</taxon>
        <taxon>Pseudomonadati</taxon>
        <taxon>Pseudomonadota</taxon>
        <taxon>Gammaproteobacteria</taxon>
        <taxon>Candidatus Kentrum</taxon>
    </lineage>
</organism>
<reference evidence="2" key="1">
    <citation type="submission" date="2019-02" db="EMBL/GenBank/DDBJ databases">
        <authorList>
            <person name="Gruber-Vodicka R. H."/>
            <person name="Seah K. B. B."/>
        </authorList>
    </citation>
    <scope>NUCLEOTIDE SEQUENCE</scope>
    <source>
        <strain evidence="2">BECK_BY8</strain>
    </source>
</reference>